<keyword evidence="6" id="KW-0808">Transferase</keyword>
<comment type="similarity">
    <text evidence="3">Belongs to the glycosyltransferase 2 family.</text>
</comment>
<dbReference type="EMBL" id="LN890655">
    <property type="protein sequence ID" value="CUS02536.2"/>
    <property type="molecule type" value="Genomic_DNA"/>
</dbReference>
<dbReference type="Gene3D" id="3.90.550.10">
    <property type="entry name" value="Spore Coat Polysaccharide Biosynthesis Protein SpsA, Chain A"/>
    <property type="match status" value="1"/>
</dbReference>
<keyword evidence="7" id="KW-0812">Transmembrane</keyword>
<dbReference type="InterPro" id="IPR029044">
    <property type="entry name" value="Nucleotide-diphossugar_trans"/>
</dbReference>
<keyword evidence="15" id="KW-1185">Reference proteome</keyword>
<dbReference type="AlphaFoldDB" id="A0A160SYW1"/>
<evidence type="ECO:0000256" key="7">
    <source>
        <dbReference type="ARBA" id="ARBA00022692"/>
    </source>
</evidence>
<keyword evidence="5" id="KW-0328">Glycosyltransferase</keyword>
<evidence type="ECO:0000256" key="8">
    <source>
        <dbReference type="ARBA" id="ARBA00022824"/>
    </source>
</evidence>
<protein>
    <recommendedName>
        <fullName evidence="4">dolichyl-phosphate beta-glucosyltransferase</fullName>
        <ecNumber evidence="4">2.4.1.117</ecNumber>
    </recommendedName>
</protein>
<comment type="pathway">
    <text evidence="2">Protein modification; protein glycosylation.</text>
</comment>
<comment type="subcellular location">
    <subcellularLocation>
        <location evidence="1">Endoplasmic reticulum membrane</location>
        <topology evidence="1">Single-pass membrane protein</topology>
    </subcellularLocation>
</comment>
<evidence type="ECO:0000256" key="9">
    <source>
        <dbReference type="ARBA" id="ARBA00022968"/>
    </source>
</evidence>
<proteinExistence type="inferred from homology"/>
<dbReference type="GO" id="GO:0006487">
    <property type="term" value="P:protein N-linked glycosylation"/>
    <property type="evidence" value="ECO:0007669"/>
    <property type="project" value="TreeGrafter"/>
</dbReference>
<organism evidence="14 15">
    <name type="scientific">Candidatus Promineifilum breve</name>
    <dbReference type="NCBI Taxonomy" id="1806508"/>
    <lineage>
        <taxon>Bacteria</taxon>
        <taxon>Bacillati</taxon>
        <taxon>Chloroflexota</taxon>
        <taxon>Ardenticatenia</taxon>
        <taxon>Candidatus Promineifilales</taxon>
        <taxon>Candidatus Promineifilaceae</taxon>
        <taxon>Candidatus Promineifilum</taxon>
    </lineage>
</organism>
<dbReference type="PANTHER" id="PTHR10859:SF91">
    <property type="entry name" value="DOLICHYL-PHOSPHATE BETA-GLUCOSYLTRANSFERASE"/>
    <property type="match status" value="1"/>
</dbReference>
<evidence type="ECO:0000256" key="3">
    <source>
        <dbReference type="ARBA" id="ARBA00006739"/>
    </source>
</evidence>
<evidence type="ECO:0000256" key="10">
    <source>
        <dbReference type="ARBA" id="ARBA00022989"/>
    </source>
</evidence>
<sequence length="255" mass="29132">MSVLQPLLSLIIPAYNEGERLPKTLPPVFDFLEKQPYPFEIILVNNNSRDNTRAIALEFAATRPYLRVLDEMNQGKGAAVRAGMLAATGDYLFMADADFSMPVGEIAKFLPPQLSQYDVAIGSREAPGAVRYNEPQYRHFMGRVFNFYVKVLAIPGFEDTQCGFKCFRREVAWDILPNQTIDGWAFDVELLFIALRRGYHVVEVPVQWYYGENSRVSPVRDTINMIREVLRIRYNGFAGRYDRRPQPSPVPSKTP</sequence>
<evidence type="ECO:0000259" key="13">
    <source>
        <dbReference type="Pfam" id="PF00535"/>
    </source>
</evidence>
<evidence type="ECO:0000313" key="14">
    <source>
        <dbReference type="EMBL" id="CUS02536.2"/>
    </source>
</evidence>
<gene>
    <name evidence="14" type="ORF">CFX0092_A0658</name>
</gene>
<evidence type="ECO:0000256" key="11">
    <source>
        <dbReference type="ARBA" id="ARBA00023136"/>
    </source>
</evidence>
<evidence type="ECO:0000256" key="5">
    <source>
        <dbReference type="ARBA" id="ARBA00022676"/>
    </source>
</evidence>
<dbReference type="KEGG" id="pbf:CFX0092_A0658"/>
<accession>A0A160SYW1</accession>
<dbReference type="SUPFAM" id="SSF53448">
    <property type="entry name" value="Nucleotide-diphospho-sugar transferases"/>
    <property type="match status" value="1"/>
</dbReference>
<dbReference type="InterPro" id="IPR035518">
    <property type="entry name" value="DPG_synthase"/>
</dbReference>
<keyword evidence="8" id="KW-0256">Endoplasmic reticulum</keyword>
<dbReference type="GO" id="GO:0004581">
    <property type="term" value="F:dolichyl-phosphate beta-glucosyltransferase activity"/>
    <property type="evidence" value="ECO:0007669"/>
    <property type="project" value="UniProtKB-EC"/>
</dbReference>
<dbReference type="InterPro" id="IPR001173">
    <property type="entry name" value="Glyco_trans_2-like"/>
</dbReference>
<evidence type="ECO:0000256" key="1">
    <source>
        <dbReference type="ARBA" id="ARBA00004389"/>
    </source>
</evidence>
<reference evidence="14" key="1">
    <citation type="submission" date="2016-01" db="EMBL/GenBank/DDBJ databases">
        <authorList>
            <person name="Mcilroy J.S."/>
            <person name="Karst M S."/>
            <person name="Albertsen M."/>
        </authorList>
    </citation>
    <scope>NUCLEOTIDE SEQUENCE</scope>
    <source>
        <strain evidence="14">Cfx-K</strain>
    </source>
</reference>
<dbReference type="Proteomes" id="UP000215027">
    <property type="component" value="Chromosome I"/>
</dbReference>
<evidence type="ECO:0000256" key="2">
    <source>
        <dbReference type="ARBA" id="ARBA00004922"/>
    </source>
</evidence>
<dbReference type="Pfam" id="PF00535">
    <property type="entry name" value="Glycos_transf_2"/>
    <property type="match status" value="1"/>
</dbReference>
<name>A0A160SYW1_9CHLR</name>
<dbReference type="PANTHER" id="PTHR10859">
    <property type="entry name" value="GLYCOSYL TRANSFERASE"/>
    <property type="match status" value="1"/>
</dbReference>
<evidence type="ECO:0000256" key="6">
    <source>
        <dbReference type="ARBA" id="ARBA00022679"/>
    </source>
</evidence>
<keyword evidence="11" id="KW-0472">Membrane</keyword>
<keyword evidence="9" id="KW-0735">Signal-anchor</keyword>
<dbReference type="EC" id="2.4.1.117" evidence="4"/>
<dbReference type="CDD" id="cd04188">
    <property type="entry name" value="DPG_synthase"/>
    <property type="match status" value="1"/>
</dbReference>
<evidence type="ECO:0000256" key="4">
    <source>
        <dbReference type="ARBA" id="ARBA00012583"/>
    </source>
</evidence>
<dbReference type="RefSeq" id="WP_197699863.1">
    <property type="nucleotide sequence ID" value="NZ_LN890655.1"/>
</dbReference>
<evidence type="ECO:0000313" key="15">
    <source>
        <dbReference type="Proteomes" id="UP000215027"/>
    </source>
</evidence>
<feature type="domain" description="Glycosyltransferase 2-like" evidence="13">
    <location>
        <begin position="9"/>
        <end position="175"/>
    </location>
</feature>
<evidence type="ECO:0000256" key="12">
    <source>
        <dbReference type="ARBA" id="ARBA00045097"/>
    </source>
</evidence>
<keyword evidence="10" id="KW-1133">Transmembrane helix</keyword>
<comment type="catalytic activity">
    <reaction evidence="12">
        <text>a di-trans,poly-cis-dolichyl phosphate + UDP-alpha-D-glucose = a di-trans,poly-cis-dolichyl beta-D-glucosyl phosphate + UDP</text>
        <dbReference type="Rhea" id="RHEA:15401"/>
        <dbReference type="Rhea" id="RHEA-COMP:19498"/>
        <dbReference type="Rhea" id="RHEA-COMP:19502"/>
        <dbReference type="ChEBI" id="CHEBI:57525"/>
        <dbReference type="ChEBI" id="CHEBI:57683"/>
        <dbReference type="ChEBI" id="CHEBI:58223"/>
        <dbReference type="ChEBI" id="CHEBI:58885"/>
        <dbReference type="EC" id="2.4.1.117"/>
    </reaction>
    <physiologicalReaction direction="left-to-right" evidence="12">
        <dbReference type="Rhea" id="RHEA:15402"/>
    </physiologicalReaction>
</comment>